<name>A0ABP0FF80_CLALP</name>
<dbReference type="Gene3D" id="3.40.50.720">
    <property type="entry name" value="NAD(P)-binding Rossmann-like Domain"/>
    <property type="match status" value="2"/>
</dbReference>
<dbReference type="InterPro" id="IPR050223">
    <property type="entry name" value="D-isomer_2-hydroxyacid_DH"/>
</dbReference>
<evidence type="ECO:0000256" key="1">
    <source>
        <dbReference type="ARBA" id="ARBA00005854"/>
    </source>
</evidence>
<dbReference type="PROSITE" id="PS00065">
    <property type="entry name" value="D_2_HYDROXYACID_DH_1"/>
    <property type="match status" value="1"/>
</dbReference>
<dbReference type="Pfam" id="PF00389">
    <property type="entry name" value="2-Hacid_dh"/>
    <property type="match status" value="1"/>
</dbReference>
<dbReference type="PANTHER" id="PTHR10996:SF257">
    <property type="entry name" value="GLYOXYLATE REDUCTASE 1"/>
    <property type="match status" value="1"/>
</dbReference>
<dbReference type="SUPFAM" id="SSF52283">
    <property type="entry name" value="Formate/glycerate dehydrogenase catalytic domain-like"/>
    <property type="match status" value="1"/>
</dbReference>
<evidence type="ECO:0000256" key="3">
    <source>
        <dbReference type="RuleBase" id="RU003719"/>
    </source>
</evidence>
<feature type="domain" description="D-isomer specific 2-hydroxyacid dehydrogenase catalytic" evidence="4">
    <location>
        <begin position="20"/>
        <end position="323"/>
    </location>
</feature>
<gene>
    <name evidence="6" type="ORF">CVLEPA_LOCUS8237</name>
</gene>
<evidence type="ECO:0000313" key="6">
    <source>
        <dbReference type="EMBL" id="CAK8678309.1"/>
    </source>
</evidence>
<evidence type="ECO:0000259" key="5">
    <source>
        <dbReference type="Pfam" id="PF02826"/>
    </source>
</evidence>
<keyword evidence="7" id="KW-1185">Reference proteome</keyword>
<dbReference type="InterPro" id="IPR036291">
    <property type="entry name" value="NAD(P)-bd_dom_sf"/>
</dbReference>
<protein>
    <recommendedName>
        <fullName evidence="8">2-ketogluconate reductase</fullName>
    </recommendedName>
</protein>
<dbReference type="PANTHER" id="PTHR10996">
    <property type="entry name" value="2-HYDROXYACID DEHYDROGENASE-RELATED"/>
    <property type="match status" value="1"/>
</dbReference>
<organism evidence="6 7">
    <name type="scientific">Clavelina lepadiformis</name>
    <name type="common">Light-bulb sea squirt</name>
    <name type="synonym">Ascidia lepadiformis</name>
    <dbReference type="NCBI Taxonomy" id="159417"/>
    <lineage>
        <taxon>Eukaryota</taxon>
        <taxon>Metazoa</taxon>
        <taxon>Chordata</taxon>
        <taxon>Tunicata</taxon>
        <taxon>Ascidiacea</taxon>
        <taxon>Aplousobranchia</taxon>
        <taxon>Clavelinidae</taxon>
        <taxon>Clavelina</taxon>
    </lineage>
</organism>
<keyword evidence="2 3" id="KW-0560">Oxidoreductase</keyword>
<evidence type="ECO:0000256" key="2">
    <source>
        <dbReference type="ARBA" id="ARBA00023002"/>
    </source>
</evidence>
<reference evidence="6 7" key="1">
    <citation type="submission" date="2024-02" db="EMBL/GenBank/DDBJ databases">
        <authorList>
            <person name="Daric V."/>
            <person name="Darras S."/>
        </authorList>
    </citation>
    <scope>NUCLEOTIDE SEQUENCE [LARGE SCALE GENOMIC DNA]</scope>
</reference>
<accession>A0ABP0FF80</accession>
<dbReference type="Pfam" id="PF02826">
    <property type="entry name" value="2-Hacid_dh_C"/>
    <property type="match status" value="1"/>
</dbReference>
<evidence type="ECO:0000313" key="7">
    <source>
        <dbReference type="Proteomes" id="UP001642483"/>
    </source>
</evidence>
<dbReference type="InterPro" id="IPR006140">
    <property type="entry name" value="D-isomer_DH_NAD-bd"/>
</dbReference>
<feature type="domain" description="D-isomer specific 2-hydroxyacid dehydrogenase NAD-binding" evidence="5">
    <location>
        <begin position="113"/>
        <end position="291"/>
    </location>
</feature>
<dbReference type="InterPro" id="IPR006139">
    <property type="entry name" value="D-isomer_2_OHA_DH_cat_dom"/>
</dbReference>
<proteinExistence type="inferred from homology"/>
<dbReference type="Proteomes" id="UP001642483">
    <property type="component" value="Unassembled WGS sequence"/>
</dbReference>
<comment type="similarity">
    <text evidence="1 3">Belongs to the D-isomer specific 2-hydroxyacid dehydrogenase family.</text>
</comment>
<sequence>MSKASVLCSYLDGGSGMPTYLLDIIQKHFHIVWLEDFEKDSSKCSNNILAILNVHGQPKVTQSLLERLPNLKLVAVVGVGYNHIDTKLLHSFNVKLSNTPFVLDDATADLGMTLLMAAGRNLCAVKDFAMAPDTTELQFNEVSCDVSSTTLGIVGMGRVGYKVAQRAKGFEMKILYHNRNQRPSVDEKAINATYYKTLNEMLPLCDYVMVTVCLTPETTNIMGAEQFKLMKSTAILVNISRGATVDQDALLKALNGGDIGFAALDVTSPEPLPRDHPLLKARNILITPHVGSATLTTRRKMMQKAMNNVLAAAEGKPLPSEVKL</sequence>
<dbReference type="CDD" id="cd05301">
    <property type="entry name" value="GDH"/>
    <property type="match status" value="1"/>
</dbReference>
<evidence type="ECO:0000259" key="4">
    <source>
        <dbReference type="Pfam" id="PF00389"/>
    </source>
</evidence>
<comment type="caution">
    <text evidence="6">The sequence shown here is derived from an EMBL/GenBank/DDBJ whole genome shotgun (WGS) entry which is preliminary data.</text>
</comment>
<evidence type="ECO:0008006" key="8">
    <source>
        <dbReference type="Google" id="ProtNLM"/>
    </source>
</evidence>
<dbReference type="EMBL" id="CAWYQH010000046">
    <property type="protein sequence ID" value="CAK8678309.1"/>
    <property type="molecule type" value="Genomic_DNA"/>
</dbReference>
<dbReference type="InterPro" id="IPR029752">
    <property type="entry name" value="D-isomer_DH_CS1"/>
</dbReference>
<dbReference type="SUPFAM" id="SSF51735">
    <property type="entry name" value="NAD(P)-binding Rossmann-fold domains"/>
    <property type="match status" value="1"/>
</dbReference>